<feature type="coiled-coil region" evidence="1">
    <location>
        <begin position="7"/>
        <end position="34"/>
    </location>
</feature>
<dbReference type="InterPro" id="IPR012349">
    <property type="entry name" value="Split_barrel_FMN-bd"/>
</dbReference>
<evidence type="ECO:0000313" key="4">
    <source>
        <dbReference type="Proteomes" id="UP001451571"/>
    </source>
</evidence>
<dbReference type="PANTHER" id="PTHR34818:SF1">
    <property type="entry name" value="PROTEIN BLI-3"/>
    <property type="match status" value="1"/>
</dbReference>
<evidence type="ECO:0000259" key="2">
    <source>
        <dbReference type="Pfam" id="PF16242"/>
    </source>
</evidence>
<dbReference type="Proteomes" id="UP001451571">
    <property type="component" value="Chromosome"/>
</dbReference>
<dbReference type="PANTHER" id="PTHR34818">
    <property type="entry name" value="PROTEIN BLI-3"/>
    <property type="match status" value="1"/>
</dbReference>
<gene>
    <name evidence="3" type="ORF">V6984_16050</name>
</gene>
<dbReference type="SUPFAM" id="SSF50475">
    <property type="entry name" value="FMN-binding split barrel"/>
    <property type="match status" value="1"/>
</dbReference>
<reference evidence="3 4" key="1">
    <citation type="submission" date="2024-02" db="EMBL/GenBank/DDBJ databases">
        <title>Bacterial strain from lacustrine sediment.</title>
        <authorList>
            <person name="Petit C."/>
            <person name="Fadhlaoui K."/>
        </authorList>
    </citation>
    <scope>NUCLEOTIDE SEQUENCE [LARGE SCALE GENOMIC DNA]</scope>
    <source>
        <strain evidence="3 4">IPX-CK</strain>
    </source>
</reference>
<proteinExistence type="predicted"/>
<dbReference type="InterPro" id="IPR038725">
    <property type="entry name" value="YdaG_split_barrel_FMN-bd"/>
</dbReference>
<feature type="domain" description="General stress protein FMN-binding split barrel" evidence="2">
    <location>
        <begin position="23"/>
        <end position="142"/>
    </location>
</feature>
<dbReference type="EMBL" id="CP146256">
    <property type="protein sequence ID" value="XAH73006.1"/>
    <property type="molecule type" value="Genomic_DNA"/>
</dbReference>
<accession>A0ABZ3EUJ8</accession>
<dbReference type="Pfam" id="PF16242">
    <property type="entry name" value="Pyrid_ox_like"/>
    <property type="match status" value="1"/>
</dbReference>
<dbReference type="Gene3D" id="2.30.110.10">
    <property type="entry name" value="Electron Transport, Fmn-binding Protein, Chain A"/>
    <property type="match status" value="1"/>
</dbReference>
<keyword evidence="4" id="KW-1185">Reference proteome</keyword>
<keyword evidence="1" id="KW-0175">Coiled coil</keyword>
<evidence type="ECO:0000313" key="3">
    <source>
        <dbReference type="EMBL" id="XAH73006.1"/>
    </source>
</evidence>
<sequence length="163" mass="18751">MRFMKASEIQKERIADIENKADFLLKEIQTATLTSVNESGYPRTCAVTKAADNGFREVYFITSKRSQLHGKATHFEENPKASMCYFKGTDSVTLVGEVEFVEDQALKEKLWSESDRRFFSKGIADPKFKLLKFTTLEATFWIGGKFRTCKYKKQLFVDTSRKA</sequence>
<organism evidence="3 4">
    <name type="scientific">Kineothrix sedimenti</name>
    <dbReference type="NCBI Taxonomy" id="3123317"/>
    <lineage>
        <taxon>Bacteria</taxon>
        <taxon>Bacillati</taxon>
        <taxon>Bacillota</taxon>
        <taxon>Clostridia</taxon>
        <taxon>Lachnospirales</taxon>
        <taxon>Lachnospiraceae</taxon>
        <taxon>Kineothrix</taxon>
    </lineage>
</organism>
<dbReference type="RefSeq" id="WP_342756616.1">
    <property type="nucleotide sequence ID" value="NZ_CP146256.1"/>
</dbReference>
<evidence type="ECO:0000256" key="1">
    <source>
        <dbReference type="SAM" id="Coils"/>
    </source>
</evidence>
<name>A0ABZ3EUJ8_9FIRM</name>
<protein>
    <submittedName>
        <fullName evidence="3">Pyridoxamine 5'-phosphate oxidase family protein</fullName>
    </submittedName>
</protein>
<dbReference type="InterPro" id="IPR052917">
    <property type="entry name" value="Stress-Dev_Protein"/>
</dbReference>